<keyword evidence="3" id="KW-0575">Peroxidase</keyword>
<dbReference type="InterPro" id="IPR010255">
    <property type="entry name" value="Haem_peroxidase_sf"/>
</dbReference>
<feature type="compositionally biased region" description="Basic and acidic residues" evidence="1">
    <location>
        <begin position="52"/>
        <end position="63"/>
    </location>
</feature>
<reference evidence="4" key="1">
    <citation type="submission" date="2016-06" db="EMBL/GenBank/DDBJ databases">
        <title>Parallel loss of symbiosis genes in relatives of nitrogen-fixing non-legume Parasponia.</title>
        <authorList>
            <person name="Van Velzen R."/>
            <person name="Holmer R."/>
            <person name="Bu F."/>
            <person name="Rutten L."/>
            <person name="Van Zeijl A."/>
            <person name="Liu W."/>
            <person name="Santuari L."/>
            <person name="Cao Q."/>
            <person name="Sharma T."/>
            <person name="Shen D."/>
            <person name="Roswanjaya Y."/>
            <person name="Wardhani T."/>
            <person name="Kalhor M.S."/>
            <person name="Jansen J."/>
            <person name="Van den Hoogen J."/>
            <person name="Gungor B."/>
            <person name="Hartog M."/>
            <person name="Hontelez J."/>
            <person name="Verver J."/>
            <person name="Yang W.-C."/>
            <person name="Schijlen E."/>
            <person name="Repin R."/>
            <person name="Schilthuizen M."/>
            <person name="Schranz E."/>
            <person name="Heidstra R."/>
            <person name="Miyata K."/>
            <person name="Fedorova E."/>
            <person name="Kohlen W."/>
            <person name="Bisseling T."/>
            <person name="Smit S."/>
            <person name="Geurts R."/>
        </authorList>
    </citation>
    <scope>NUCLEOTIDE SEQUENCE [LARGE SCALE GENOMIC DNA]</scope>
    <source>
        <strain evidence="4">cv. RG33-2</strain>
    </source>
</reference>
<dbReference type="Proteomes" id="UP000237000">
    <property type="component" value="Unassembled WGS sequence"/>
</dbReference>
<dbReference type="GO" id="GO:0020037">
    <property type="term" value="F:heme binding"/>
    <property type="evidence" value="ECO:0007669"/>
    <property type="project" value="InterPro"/>
</dbReference>
<comment type="caution">
    <text evidence="3">The sequence shown here is derived from an EMBL/GenBank/DDBJ whole genome shotgun (WGS) entry which is preliminary data.</text>
</comment>
<dbReference type="GO" id="GO:0006979">
    <property type="term" value="P:response to oxidative stress"/>
    <property type="evidence" value="ECO:0007669"/>
    <property type="project" value="InterPro"/>
</dbReference>
<evidence type="ECO:0000259" key="2">
    <source>
        <dbReference type="Pfam" id="PF03478"/>
    </source>
</evidence>
<organism evidence="3 4">
    <name type="scientific">Trema orientale</name>
    <name type="common">Charcoal tree</name>
    <name type="synonym">Celtis orientalis</name>
    <dbReference type="NCBI Taxonomy" id="63057"/>
    <lineage>
        <taxon>Eukaryota</taxon>
        <taxon>Viridiplantae</taxon>
        <taxon>Streptophyta</taxon>
        <taxon>Embryophyta</taxon>
        <taxon>Tracheophyta</taxon>
        <taxon>Spermatophyta</taxon>
        <taxon>Magnoliopsida</taxon>
        <taxon>eudicotyledons</taxon>
        <taxon>Gunneridae</taxon>
        <taxon>Pentapetalae</taxon>
        <taxon>rosids</taxon>
        <taxon>fabids</taxon>
        <taxon>Rosales</taxon>
        <taxon>Cannabaceae</taxon>
        <taxon>Trema</taxon>
    </lineage>
</organism>
<protein>
    <submittedName>
        <fullName evidence="3">Heme peroxidase</fullName>
    </submittedName>
</protein>
<evidence type="ECO:0000313" key="4">
    <source>
        <dbReference type="Proteomes" id="UP000237000"/>
    </source>
</evidence>
<name>A0A2P5BII8_TREOI</name>
<sequence length="417" mass="46999">MLDQANSAHASICLPRLFPPDEYELEPQLPPQLENPEIEDDPVEPDEDFGSDDNHEPYDPPEHCDHHVQKVVITADPLENANECTIVVIFGERCQDQIFYALSYLGELMSFGVTKSGDSTVEFITPENPSFECDSYTTITSSKRYLVEAYGELLLAERHFLWLDFDEEEGEWVEIESLGDVALFLGDNSSIPVLASNFTGCQPNCTYFTHDEDDMFGMYEVESQSFKLHYSMEPAALLKMASRPPIWVILTVNQFQGCDASILVDPPKWSKNNQPCEIHGCPNQTPRLLSHSDHELLANARLLLLPPPSTIGVKEMLQIFATKGMSMEESVAISSLSVPQDGQIRGMAPGLNTSFVLSDPSPTIVPTTFEFDNMYERKSWVAENDMVVMGPRTTQLVRRFGFWLRIKVPFERDNAMP</sequence>
<keyword evidence="4" id="KW-1185">Reference proteome</keyword>
<dbReference type="EMBL" id="JXTC01000514">
    <property type="protein sequence ID" value="PON48612.1"/>
    <property type="molecule type" value="Genomic_DNA"/>
</dbReference>
<dbReference type="Pfam" id="PF03478">
    <property type="entry name" value="Beta-prop_KIB1-4"/>
    <property type="match status" value="1"/>
</dbReference>
<evidence type="ECO:0000256" key="1">
    <source>
        <dbReference type="SAM" id="MobiDB-lite"/>
    </source>
</evidence>
<dbReference type="InParanoid" id="A0A2P5BII8"/>
<dbReference type="PANTHER" id="PTHR44259">
    <property type="entry name" value="OS07G0183000 PROTEIN-RELATED"/>
    <property type="match status" value="1"/>
</dbReference>
<dbReference type="SUPFAM" id="SSF48113">
    <property type="entry name" value="Heme-dependent peroxidases"/>
    <property type="match status" value="1"/>
</dbReference>
<feature type="compositionally biased region" description="Acidic residues" evidence="1">
    <location>
        <begin position="36"/>
        <end position="51"/>
    </location>
</feature>
<dbReference type="InterPro" id="IPR050942">
    <property type="entry name" value="F-box_BR-signaling"/>
</dbReference>
<dbReference type="InterPro" id="IPR005174">
    <property type="entry name" value="KIB1-4_b-propeller"/>
</dbReference>
<feature type="domain" description="KIB1-4 beta-propeller" evidence="2">
    <location>
        <begin position="97"/>
        <end position="219"/>
    </location>
</feature>
<dbReference type="OrthoDB" id="1166493at2759"/>
<keyword evidence="3" id="KW-0560">Oxidoreductase</keyword>
<accession>A0A2P5BII8</accession>
<dbReference type="PANTHER" id="PTHR44259:SF107">
    <property type="entry name" value="F-BOX PROTEIN SKIP23-LIKE"/>
    <property type="match status" value="1"/>
</dbReference>
<gene>
    <name evidence="3" type="ORF">TorRG33x02_319900</name>
</gene>
<dbReference type="GO" id="GO:0004601">
    <property type="term" value="F:peroxidase activity"/>
    <property type="evidence" value="ECO:0007669"/>
    <property type="project" value="UniProtKB-KW"/>
</dbReference>
<evidence type="ECO:0000313" key="3">
    <source>
        <dbReference type="EMBL" id="PON48612.1"/>
    </source>
</evidence>
<feature type="region of interest" description="Disordered" evidence="1">
    <location>
        <begin position="21"/>
        <end position="63"/>
    </location>
</feature>
<dbReference type="AlphaFoldDB" id="A0A2P5BII8"/>
<proteinExistence type="predicted"/>